<dbReference type="Proteomes" id="UP001549799">
    <property type="component" value="Unassembled WGS sequence"/>
</dbReference>
<evidence type="ECO:0000313" key="4">
    <source>
        <dbReference type="Proteomes" id="UP001549799"/>
    </source>
</evidence>
<dbReference type="EMBL" id="JBEXAE010000002">
    <property type="protein sequence ID" value="MET6989843.1"/>
    <property type="molecule type" value="Genomic_DNA"/>
</dbReference>
<reference evidence="3 4" key="1">
    <citation type="submission" date="2024-07" db="EMBL/GenBank/DDBJ databases">
        <title>The genome sequence of type strain Sediminicola arcticus GDMCC 1.2805.</title>
        <authorList>
            <person name="Liu Y."/>
        </authorList>
    </citation>
    <scope>NUCLEOTIDE SEQUENCE [LARGE SCALE GENOMIC DNA]</scope>
    <source>
        <strain evidence="3 4">GDMCC 1.2805</strain>
    </source>
</reference>
<sequence>MTSTDWIGAIGVFLILLGYFLNLREIIKPTDLSYILLNLLGAGIACVASFLLDYVPFIILEGIWALVSLMAFIKYLRQRSKIINP</sequence>
<feature type="transmembrane region" description="Helical" evidence="1">
    <location>
        <begin position="35"/>
        <end position="52"/>
    </location>
</feature>
<keyword evidence="4" id="KW-1185">Reference proteome</keyword>
<evidence type="ECO:0000313" key="3">
    <source>
        <dbReference type="EMBL" id="MET6989843.1"/>
    </source>
</evidence>
<feature type="domain" description="CBU-0592-like" evidence="2">
    <location>
        <begin position="5"/>
        <end position="79"/>
    </location>
</feature>
<evidence type="ECO:0000259" key="2">
    <source>
        <dbReference type="Pfam" id="PF26604"/>
    </source>
</evidence>
<keyword evidence="1" id="KW-0472">Membrane</keyword>
<comment type="caution">
    <text evidence="3">The sequence shown here is derived from an EMBL/GenBank/DDBJ whole genome shotgun (WGS) entry which is preliminary data.</text>
</comment>
<feature type="transmembrane region" description="Helical" evidence="1">
    <location>
        <begin position="6"/>
        <end position="23"/>
    </location>
</feature>
<dbReference type="RefSeq" id="WP_354614226.1">
    <property type="nucleotide sequence ID" value="NZ_JBEXAE010000002.1"/>
</dbReference>
<keyword evidence="1" id="KW-1133">Transmembrane helix</keyword>
<dbReference type="InterPro" id="IPR058058">
    <property type="entry name" value="CBU_0592-like"/>
</dbReference>
<dbReference type="Pfam" id="PF26604">
    <property type="entry name" value="CBU_0592"/>
    <property type="match status" value="1"/>
</dbReference>
<organism evidence="3 4">
    <name type="scientific">Sediminicola arcticus</name>
    <dbReference type="NCBI Taxonomy" id="1574308"/>
    <lineage>
        <taxon>Bacteria</taxon>
        <taxon>Pseudomonadati</taxon>
        <taxon>Bacteroidota</taxon>
        <taxon>Flavobacteriia</taxon>
        <taxon>Flavobacteriales</taxon>
        <taxon>Flavobacteriaceae</taxon>
        <taxon>Sediminicola</taxon>
    </lineage>
</organism>
<accession>A0ABV2SRR2</accession>
<dbReference type="NCBIfam" id="NF047864">
    <property type="entry name" value="CBU_0592_membra"/>
    <property type="match status" value="1"/>
</dbReference>
<gene>
    <name evidence="3" type="ORF">ABXZ36_04180</name>
</gene>
<protein>
    <recommendedName>
        <fullName evidence="2">CBU-0592-like domain-containing protein</fullName>
    </recommendedName>
</protein>
<feature type="transmembrane region" description="Helical" evidence="1">
    <location>
        <begin position="58"/>
        <end position="76"/>
    </location>
</feature>
<evidence type="ECO:0000256" key="1">
    <source>
        <dbReference type="SAM" id="Phobius"/>
    </source>
</evidence>
<name>A0ABV2SRR2_9FLAO</name>
<proteinExistence type="predicted"/>
<keyword evidence="1" id="KW-0812">Transmembrane</keyword>